<organism evidence="3 4">
    <name type="scientific">Trametes coccinea (strain BRFM310)</name>
    <name type="common">Pycnoporus coccineus</name>
    <dbReference type="NCBI Taxonomy" id="1353009"/>
    <lineage>
        <taxon>Eukaryota</taxon>
        <taxon>Fungi</taxon>
        <taxon>Dikarya</taxon>
        <taxon>Basidiomycota</taxon>
        <taxon>Agaricomycotina</taxon>
        <taxon>Agaricomycetes</taxon>
        <taxon>Polyporales</taxon>
        <taxon>Polyporaceae</taxon>
        <taxon>Trametes</taxon>
    </lineage>
</organism>
<keyword evidence="4" id="KW-1185">Reference proteome</keyword>
<dbReference type="Gene3D" id="1.20.1280.50">
    <property type="match status" value="1"/>
</dbReference>
<dbReference type="PANTHER" id="PTHR38926">
    <property type="entry name" value="F-BOX DOMAIN CONTAINING PROTEIN, EXPRESSED"/>
    <property type="match status" value="1"/>
</dbReference>
<dbReference type="PANTHER" id="PTHR38926:SF72">
    <property type="entry name" value="IM:7136021-RELATED"/>
    <property type="match status" value="1"/>
</dbReference>
<proteinExistence type="predicted"/>
<sequence>MSFPPSDEYSWVAYWDDIATGIPDPEDDPDDDVRKVDPRPLPEKVVELDKTISDLEKQVADLKLKRERLLAERALITRLPSEIMCRIFELAVNDHFDFLSHINVVCRRWRDVALACPALWTYIVLDVSWTWRIPAFLRKLEAHIQRSQGFKLFIDINLCQFDTLSCQPIMAALQPHLSRCYTFHLAVPDWPMMRAVREYTAELGPALEKLSLRIEYSQSEFEEPVSIFAQPCPLLKSVRLEHVPLECLNIATPNLRYFFICRDQQCHSSTRIAYPFKELMSMLTASPMEWFDMRLAVFNLDSAEDAFAANPKPYRLPDLEHLRFDDVDSASVTLFLDTTTMPRLRGLSVFSGDDVHWITRIALSPDRFSSLRILNLRNTNLTGASLSTLIRALHRLPQLTGLGLAAPSTGIVGDRFFETLSAGPETMGEWLLPRLEALCFQSCPDISGHELLRVVTARRGAAALQVANIIFLQFSQCYNVDNEALVRLEDLVPTVRVV</sequence>
<dbReference type="EMBL" id="KZ084111">
    <property type="protein sequence ID" value="OSD01374.1"/>
    <property type="molecule type" value="Genomic_DNA"/>
</dbReference>
<dbReference type="InterPro" id="IPR036047">
    <property type="entry name" value="F-box-like_dom_sf"/>
</dbReference>
<dbReference type="Pfam" id="PF12937">
    <property type="entry name" value="F-box-like"/>
    <property type="match status" value="1"/>
</dbReference>
<feature type="coiled-coil region" evidence="1">
    <location>
        <begin position="45"/>
        <end position="72"/>
    </location>
</feature>
<dbReference type="AlphaFoldDB" id="A0A1Y2ILA7"/>
<dbReference type="STRING" id="1353009.A0A1Y2ILA7"/>
<gene>
    <name evidence="3" type="ORF">PYCCODRAFT_1369429</name>
</gene>
<name>A0A1Y2ILA7_TRAC3</name>
<dbReference type="InterPro" id="IPR001810">
    <property type="entry name" value="F-box_dom"/>
</dbReference>
<dbReference type="SUPFAM" id="SSF52047">
    <property type="entry name" value="RNI-like"/>
    <property type="match status" value="1"/>
</dbReference>
<dbReference type="Proteomes" id="UP000193067">
    <property type="component" value="Unassembled WGS sequence"/>
</dbReference>
<feature type="domain" description="F-box" evidence="2">
    <location>
        <begin position="77"/>
        <end position="125"/>
    </location>
</feature>
<dbReference type="SUPFAM" id="SSF81383">
    <property type="entry name" value="F-box domain"/>
    <property type="match status" value="1"/>
</dbReference>
<evidence type="ECO:0000313" key="4">
    <source>
        <dbReference type="Proteomes" id="UP000193067"/>
    </source>
</evidence>
<evidence type="ECO:0000259" key="2">
    <source>
        <dbReference type="Pfam" id="PF12937"/>
    </source>
</evidence>
<keyword evidence="1" id="KW-0175">Coiled coil</keyword>
<protein>
    <recommendedName>
        <fullName evidence="2">F-box domain-containing protein</fullName>
    </recommendedName>
</protein>
<dbReference type="Gene3D" id="3.80.10.10">
    <property type="entry name" value="Ribonuclease Inhibitor"/>
    <property type="match status" value="1"/>
</dbReference>
<evidence type="ECO:0000256" key="1">
    <source>
        <dbReference type="SAM" id="Coils"/>
    </source>
</evidence>
<reference evidence="3 4" key="1">
    <citation type="journal article" date="2015" name="Biotechnol. Biofuels">
        <title>Enhanced degradation of softwood versus hardwood by the white-rot fungus Pycnoporus coccineus.</title>
        <authorList>
            <person name="Couturier M."/>
            <person name="Navarro D."/>
            <person name="Chevret D."/>
            <person name="Henrissat B."/>
            <person name="Piumi F."/>
            <person name="Ruiz-Duenas F.J."/>
            <person name="Martinez A.T."/>
            <person name="Grigoriev I.V."/>
            <person name="Riley R."/>
            <person name="Lipzen A."/>
            <person name="Berrin J.G."/>
            <person name="Master E.R."/>
            <person name="Rosso M.N."/>
        </authorList>
    </citation>
    <scope>NUCLEOTIDE SEQUENCE [LARGE SCALE GENOMIC DNA]</scope>
    <source>
        <strain evidence="3 4">BRFM310</strain>
    </source>
</reference>
<dbReference type="InterPro" id="IPR032675">
    <property type="entry name" value="LRR_dom_sf"/>
</dbReference>
<accession>A0A1Y2ILA7</accession>
<evidence type="ECO:0000313" key="3">
    <source>
        <dbReference type="EMBL" id="OSD01374.1"/>
    </source>
</evidence>
<dbReference type="OrthoDB" id="3181259at2759"/>